<reference evidence="5" key="1">
    <citation type="submission" date="2016-11" db="EMBL/GenBank/DDBJ databases">
        <authorList>
            <person name="Varghese N."/>
            <person name="Submissions S."/>
        </authorList>
    </citation>
    <scope>NUCLEOTIDE SEQUENCE [LARGE SCALE GENOMIC DNA]</scope>
    <source>
        <strain evidence="5">DSM 17963</strain>
    </source>
</reference>
<dbReference type="PANTHER" id="PTHR11527">
    <property type="entry name" value="HEAT-SHOCK PROTEIN 20 FAMILY MEMBER"/>
    <property type="match status" value="1"/>
</dbReference>
<sequence>MTLMKRNGSMLPAFPGFDDLFTRELFNWGNTNFSSTSTTIPSVNIKESDESFEVEVAAPGMEKQDFNITLDGTLLTISSVRQNSSQSKQDNYTRREFSYQSFQRSFELPKQVVDEDNINAHYENGLLHITIPKREEAKRKAPRLIEIA</sequence>
<dbReference type="EMBL" id="FQWC01000015">
    <property type="protein sequence ID" value="SHH88759.1"/>
    <property type="molecule type" value="Genomic_DNA"/>
</dbReference>
<dbReference type="AlphaFoldDB" id="A0A1M5WMQ6"/>
<evidence type="ECO:0000256" key="2">
    <source>
        <dbReference type="RuleBase" id="RU003616"/>
    </source>
</evidence>
<comment type="similarity">
    <text evidence="1 2">Belongs to the small heat shock protein (HSP20) family.</text>
</comment>
<feature type="domain" description="SHSP" evidence="3">
    <location>
        <begin position="34"/>
        <end position="148"/>
    </location>
</feature>
<dbReference type="STRING" id="370979.SAMN05443663_1151"/>
<keyword evidence="4" id="KW-0346">Stress response</keyword>
<gene>
    <name evidence="4" type="ORF">SAMN05443663_1151</name>
</gene>
<evidence type="ECO:0000313" key="4">
    <source>
        <dbReference type="EMBL" id="SHH88759.1"/>
    </source>
</evidence>
<dbReference type="Proteomes" id="UP000184071">
    <property type="component" value="Unassembled WGS sequence"/>
</dbReference>
<organism evidence="4 5">
    <name type="scientific">Flavobacterium defluvii</name>
    <dbReference type="NCBI Taxonomy" id="370979"/>
    <lineage>
        <taxon>Bacteria</taxon>
        <taxon>Pseudomonadati</taxon>
        <taxon>Bacteroidota</taxon>
        <taxon>Flavobacteriia</taxon>
        <taxon>Flavobacteriales</taxon>
        <taxon>Flavobacteriaceae</taxon>
        <taxon>Flavobacterium</taxon>
    </lineage>
</organism>
<name>A0A1M5WMQ6_9FLAO</name>
<dbReference type="InterPro" id="IPR031107">
    <property type="entry name" value="Small_HSP"/>
</dbReference>
<evidence type="ECO:0000313" key="5">
    <source>
        <dbReference type="Proteomes" id="UP000184071"/>
    </source>
</evidence>
<protein>
    <submittedName>
        <fullName evidence="4">Heat shock protein Hsp20</fullName>
    </submittedName>
</protein>
<dbReference type="CDD" id="cd06464">
    <property type="entry name" value="ACD_sHsps-like"/>
    <property type="match status" value="1"/>
</dbReference>
<dbReference type="RefSeq" id="WP_073418478.1">
    <property type="nucleotide sequence ID" value="NZ_FQWC01000015.1"/>
</dbReference>
<evidence type="ECO:0000259" key="3">
    <source>
        <dbReference type="PROSITE" id="PS01031"/>
    </source>
</evidence>
<keyword evidence="5" id="KW-1185">Reference proteome</keyword>
<dbReference type="InterPro" id="IPR002068">
    <property type="entry name" value="A-crystallin/Hsp20_dom"/>
</dbReference>
<dbReference type="Gene3D" id="2.60.40.790">
    <property type="match status" value="1"/>
</dbReference>
<dbReference type="OrthoDB" id="9814487at2"/>
<dbReference type="PROSITE" id="PS01031">
    <property type="entry name" value="SHSP"/>
    <property type="match status" value="1"/>
</dbReference>
<proteinExistence type="inferred from homology"/>
<dbReference type="SUPFAM" id="SSF49764">
    <property type="entry name" value="HSP20-like chaperones"/>
    <property type="match status" value="1"/>
</dbReference>
<evidence type="ECO:0000256" key="1">
    <source>
        <dbReference type="PROSITE-ProRule" id="PRU00285"/>
    </source>
</evidence>
<dbReference type="InterPro" id="IPR008978">
    <property type="entry name" value="HSP20-like_chaperone"/>
</dbReference>
<dbReference type="Pfam" id="PF00011">
    <property type="entry name" value="HSP20"/>
    <property type="match status" value="1"/>
</dbReference>
<accession>A0A1M5WMQ6</accession>